<evidence type="ECO:0000256" key="1">
    <source>
        <dbReference type="ARBA" id="ARBA00004651"/>
    </source>
</evidence>
<dbReference type="RefSeq" id="WP_345187995.1">
    <property type="nucleotide sequence ID" value="NZ_BAABGP010000018.1"/>
</dbReference>
<feature type="transmembrane region" description="Helical" evidence="6">
    <location>
        <begin position="114"/>
        <end position="134"/>
    </location>
</feature>
<keyword evidence="2" id="KW-1003">Cell membrane</keyword>
<comment type="subcellular location">
    <subcellularLocation>
        <location evidence="1">Cell membrane</location>
        <topology evidence="1">Multi-pass membrane protein</topology>
    </subcellularLocation>
</comment>
<name>A0ABP8PM64_9MICO</name>
<keyword evidence="4 6" id="KW-1133">Transmembrane helix</keyword>
<keyword evidence="3 6" id="KW-0812">Transmembrane</keyword>
<evidence type="ECO:0000256" key="2">
    <source>
        <dbReference type="ARBA" id="ARBA00022475"/>
    </source>
</evidence>
<organism evidence="7 8">
    <name type="scientific">Microbacterium panaciterrae</name>
    <dbReference type="NCBI Taxonomy" id="985759"/>
    <lineage>
        <taxon>Bacteria</taxon>
        <taxon>Bacillati</taxon>
        <taxon>Actinomycetota</taxon>
        <taxon>Actinomycetes</taxon>
        <taxon>Micrococcales</taxon>
        <taxon>Microbacteriaceae</taxon>
        <taxon>Microbacterium</taxon>
    </lineage>
</organism>
<evidence type="ECO:0000256" key="5">
    <source>
        <dbReference type="ARBA" id="ARBA00023136"/>
    </source>
</evidence>
<evidence type="ECO:0000313" key="7">
    <source>
        <dbReference type="EMBL" id="GAA4488616.1"/>
    </source>
</evidence>
<reference evidence="8" key="1">
    <citation type="journal article" date="2019" name="Int. J. Syst. Evol. Microbiol.">
        <title>The Global Catalogue of Microorganisms (GCM) 10K type strain sequencing project: providing services to taxonomists for standard genome sequencing and annotation.</title>
        <authorList>
            <consortium name="The Broad Institute Genomics Platform"/>
            <consortium name="The Broad Institute Genome Sequencing Center for Infectious Disease"/>
            <person name="Wu L."/>
            <person name="Ma J."/>
        </authorList>
    </citation>
    <scope>NUCLEOTIDE SEQUENCE [LARGE SCALE GENOMIC DNA]</scope>
    <source>
        <strain evidence="8">JCM 17839</strain>
    </source>
</reference>
<keyword evidence="8" id="KW-1185">Reference proteome</keyword>
<comment type="caution">
    <text evidence="7">The sequence shown here is derived from an EMBL/GenBank/DDBJ whole genome shotgun (WGS) entry which is preliminary data.</text>
</comment>
<dbReference type="EMBL" id="BAABGP010000018">
    <property type="protein sequence ID" value="GAA4488616.1"/>
    <property type="molecule type" value="Genomic_DNA"/>
</dbReference>
<evidence type="ECO:0000256" key="6">
    <source>
        <dbReference type="SAM" id="Phobius"/>
    </source>
</evidence>
<keyword evidence="5 6" id="KW-0472">Membrane</keyword>
<evidence type="ECO:0000313" key="8">
    <source>
        <dbReference type="Proteomes" id="UP001500731"/>
    </source>
</evidence>
<evidence type="ECO:0000256" key="4">
    <source>
        <dbReference type="ARBA" id="ARBA00022989"/>
    </source>
</evidence>
<dbReference type="Pfam" id="PF09678">
    <property type="entry name" value="Caa3_CtaG"/>
    <property type="match status" value="1"/>
</dbReference>
<feature type="transmembrane region" description="Helical" evidence="6">
    <location>
        <begin position="76"/>
        <end position="94"/>
    </location>
</feature>
<dbReference type="Proteomes" id="UP001500731">
    <property type="component" value="Unassembled WGS sequence"/>
</dbReference>
<gene>
    <name evidence="7" type="ORF">GCM10023171_28320</name>
</gene>
<feature type="transmembrane region" description="Helical" evidence="6">
    <location>
        <begin position="155"/>
        <end position="177"/>
    </location>
</feature>
<sequence>MPPQVFMELVPPTGGAAGMTGSMWMPTMPLTVSRLFAVHPQPIPVLPLLGIGLLLVYGAGVVALRRRGDAWPMTRTVCWIVGVFTLELMTATGFDGYGMELFSVHMVQHMTLSMVTPIFLALGAPVTLLLRTLSGGGRSRRRVRSALLRILHSRPAAVLANPIVTGLLFLFSLYGLYFTPVFTALMSTMWGHNLMLIHFLLIGMLYFWGVLGIDPSPRRGGGPMGQAAGTVGRIAEMAIPVPFHAFFGVVLMMASTVVVTYYAAPTRSLGVTALGDQQTAGGIAWGFTELPTLLVLSVLFLQWQRSDARHTAAAERKAERDGDADLAAYNAHLEHLAALDARRRS</sequence>
<protein>
    <submittedName>
        <fullName evidence="7">Cytochrome c oxidase assembly protein</fullName>
    </submittedName>
</protein>
<evidence type="ECO:0000256" key="3">
    <source>
        <dbReference type="ARBA" id="ARBA00022692"/>
    </source>
</evidence>
<feature type="transmembrane region" description="Helical" evidence="6">
    <location>
        <begin position="243"/>
        <end position="263"/>
    </location>
</feature>
<accession>A0ABP8PM64</accession>
<feature type="transmembrane region" description="Helical" evidence="6">
    <location>
        <begin position="43"/>
        <end position="64"/>
    </location>
</feature>
<feature type="transmembrane region" description="Helical" evidence="6">
    <location>
        <begin position="189"/>
        <end position="211"/>
    </location>
</feature>
<dbReference type="InterPro" id="IPR019108">
    <property type="entry name" value="Caa3_assmbl_CtaG-rel"/>
</dbReference>
<feature type="transmembrane region" description="Helical" evidence="6">
    <location>
        <begin position="283"/>
        <end position="301"/>
    </location>
</feature>
<proteinExistence type="predicted"/>